<organism evidence="3">
    <name type="scientific">Lyngbya confervoides BDU141951</name>
    <dbReference type="NCBI Taxonomy" id="1574623"/>
    <lineage>
        <taxon>Bacteria</taxon>
        <taxon>Bacillati</taxon>
        <taxon>Cyanobacteriota</taxon>
        <taxon>Cyanophyceae</taxon>
        <taxon>Oscillatoriophycideae</taxon>
        <taxon>Oscillatoriales</taxon>
        <taxon>Microcoleaceae</taxon>
        <taxon>Lyngbya</taxon>
    </lineage>
</organism>
<dbReference type="Pfam" id="PF00534">
    <property type="entry name" value="Glycos_transf_1"/>
    <property type="match status" value="1"/>
</dbReference>
<dbReference type="GO" id="GO:0016757">
    <property type="term" value="F:glycosyltransferase activity"/>
    <property type="evidence" value="ECO:0007669"/>
    <property type="project" value="InterPro"/>
</dbReference>
<reference evidence="3" key="3">
    <citation type="submission" date="2020-02" db="EMBL/GenBank/DDBJ databases">
        <authorList>
            <person name="Sarangi A.N."/>
            <person name="Ghosh S."/>
            <person name="Mukherjee M."/>
            <person name="Tripathy S."/>
        </authorList>
    </citation>
    <scope>NUCLEOTIDE SEQUENCE</scope>
    <source>
        <strain evidence="3">BDU141951</strain>
    </source>
</reference>
<proteinExistence type="predicted"/>
<comment type="caution">
    <text evidence="3">The sequence shown here is derived from an EMBL/GenBank/DDBJ whole genome shotgun (WGS) entry which is preliminary data.</text>
</comment>
<reference evidence="3" key="1">
    <citation type="submission" date="2014-11" db="EMBL/GenBank/DDBJ databases">
        <authorList>
            <person name="Malar M.C."/>
            <person name="Sen D."/>
            <person name="Tripathy S."/>
        </authorList>
    </citation>
    <scope>NUCLEOTIDE SEQUENCE</scope>
    <source>
        <strain evidence="3">BDU141951</strain>
    </source>
</reference>
<protein>
    <submittedName>
        <fullName evidence="3">Glycosyltransferase family 4 protein</fullName>
    </submittedName>
</protein>
<name>A0A0C1Y464_9CYAN</name>
<accession>A0A0C1Y464</accession>
<feature type="domain" description="Glycosyl transferase family 1" evidence="1">
    <location>
        <begin position="226"/>
        <end position="388"/>
    </location>
</feature>
<reference evidence="3" key="2">
    <citation type="journal article" date="2015" name="Genome Announc.">
        <title>Draft Genome Sequence of Filamentous Marine Cyanobacterium Lyngbya confervoides Strain BDU141951.</title>
        <authorList>
            <person name="Chandrababunaidu M.M."/>
            <person name="Sen D."/>
            <person name="Tripathy S."/>
        </authorList>
    </citation>
    <scope>NUCLEOTIDE SEQUENCE</scope>
    <source>
        <strain evidence="3">BDU141951</strain>
    </source>
</reference>
<dbReference type="PANTHER" id="PTHR45947">
    <property type="entry name" value="SULFOQUINOVOSYL TRANSFERASE SQD2"/>
    <property type="match status" value="1"/>
</dbReference>
<evidence type="ECO:0000259" key="1">
    <source>
        <dbReference type="Pfam" id="PF00534"/>
    </source>
</evidence>
<sequence>MPSPKIAYIVKRYPRYSETFIVNEILAHEAAGLDLHIFALRPPADTHFQDKIARVRAPVTYLRKPAQGRMNPSVNTLTPNSGTYFWAELQEAAKVMPSLWAKLGDAAGERTSVVYQAAWLAQEIRQRGITHLHAHFGSIATSVTRLAAHFADVPYTFTAHAKDIFHQDVEPEDLRRKLRAAATVITVSDYNVAHLQQRFGRDADQVRCIYNGMDLGELHYQPPTQRSPRILSVCRLVEKKGLTHLIDACALLKQWGCEFTCQIVGTGPMEGELRSRITALHLNDWVEIVGPRPQGEVFELMQQAAVFAAPYVIGSDGNRDGLPTALLESMALGTPCVATDVTGIPEIIRDGETGLLVAQRDAEGLAIALQTLLTQPDLRTAIATQARHLIEADFDITRNAAALRACFHSRAAAAALQEV</sequence>
<evidence type="ECO:0000259" key="2">
    <source>
        <dbReference type="Pfam" id="PF13439"/>
    </source>
</evidence>
<dbReference type="SUPFAM" id="SSF53756">
    <property type="entry name" value="UDP-Glycosyltransferase/glycogen phosphorylase"/>
    <property type="match status" value="1"/>
</dbReference>
<feature type="domain" description="Glycosyltransferase subfamily 4-like N-terminal" evidence="2">
    <location>
        <begin position="114"/>
        <end position="215"/>
    </location>
</feature>
<evidence type="ECO:0000313" key="3">
    <source>
        <dbReference type="EMBL" id="NEV68132.1"/>
    </source>
</evidence>
<dbReference type="PANTHER" id="PTHR45947:SF14">
    <property type="entry name" value="SLL1723 PROTEIN"/>
    <property type="match status" value="1"/>
</dbReference>
<dbReference type="EMBL" id="JTHE02000003">
    <property type="protein sequence ID" value="NEV68132.1"/>
    <property type="molecule type" value="Genomic_DNA"/>
</dbReference>
<gene>
    <name evidence="3" type="ORF">QQ91_013525</name>
</gene>
<dbReference type="InterPro" id="IPR001296">
    <property type="entry name" value="Glyco_trans_1"/>
</dbReference>
<dbReference type="AlphaFoldDB" id="A0A0C1Y464"/>
<dbReference type="Pfam" id="PF13439">
    <property type="entry name" value="Glyco_transf_4"/>
    <property type="match status" value="1"/>
</dbReference>
<dbReference type="InterPro" id="IPR028098">
    <property type="entry name" value="Glyco_trans_4-like_N"/>
</dbReference>
<dbReference type="InterPro" id="IPR050194">
    <property type="entry name" value="Glycosyltransferase_grp1"/>
</dbReference>
<dbReference type="CDD" id="cd03801">
    <property type="entry name" value="GT4_PimA-like"/>
    <property type="match status" value="1"/>
</dbReference>
<dbReference type="Gene3D" id="3.40.50.2000">
    <property type="entry name" value="Glycogen Phosphorylase B"/>
    <property type="match status" value="2"/>
</dbReference>